<gene>
    <name evidence="4" type="ORF">EIO64_14045</name>
</gene>
<keyword evidence="1" id="KW-0677">Repeat</keyword>
<dbReference type="RefSeq" id="WP_158629803.1">
    <property type="nucleotide sequence ID" value="NZ_CP034413.3"/>
</dbReference>
<dbReference type="EMBL" id="CP034413">
    <property type="protein sequence ID" value="QCI60196.2"/>
    <property type="molecule type" value="Genomic_DNA"/>
</dbReference>
<keyword evidence="5" id="KW-1185">Reference proteome</keyword>
<dbReference type="InterPro" id="IPR001119">
    <property type="entry name" value="SLH_dom"/>
</dbReference>
<dbReference type="Pfam" id="PF00395">
    <property type="entry name" value="SLH"/>
    <property type="match status" value="2"/>
</dbReference>
<dbReference type="PROSITE" id="PS51272">
    <property type="entry name" value="SLH"/>
    <property type="match status" value="2"/>
</dbReference>
<dbReference type="KEGG" id="obj:EIO64_14045"/>
<sequence length="945" mass="100258">MKKFLSLVLALVMTMSLVTVSAGAKDFSDDGSITYKEAVDVISGIGVVDGYSGGDFKPTEVLTRGAAAKIICNLILGPTTASYLSADTAPFKDVPVTNVFAGYITYCSQQGIINGYADGTFRPTATLSGNAFMKMLLGALGYDSAIEGYTGANWTVAVIKQAAGIGLDDGNDEFVGSKAVTREEAALYAFNMLQATMVEYDAKTSVDINGATVTIAGDKAKEVAQGSYDNNMHKPNLQFAERYFDKLDKTETTDDFARPATKWTFKGDKIGTYADAADVTYTSNVKLGDIYSDLDMSEKDKNAEVYYNGVEADDVAVSKGNTVKVSSSSANNKLVADGSTVEVFYDEDNNDVTICIIDTYVGTISSKEEKVSDPYVVVNSESLVTEKDASTSVSISGSKARFETNTDNFEEDDVVLFTYSQSADEIKSVVKAESVEGTLDKYTLGKNLTLADTEYKYSKNIAFSFGSETSMTTKSDYVIYLDTNGMVIYVDEQEFDASQYAYVLYTQSSNSRFGKDQVQLVMSDGSVKTVDTDDDYTSLEGTIVYYRADDKGEYALRQAANVHKNGNPTITTTADASIATNGVLSGGADTFEMKNTRAAITTKTGTTVYGNSETVFVVAESDARGKTDYSVYKGIKNAPTIMSDDPTTSPAVETKAVEMVYTTSGSSDVVTFAFIDATGAYVTNGKRDVVFLAAESATKMITDGDNNQYYLYNAVVDDEITTVKVKAAQDAGSVVVAGNDTVNQVVTNADYNNKGLLTSADDISTSDYTTLKGTGVWKLSGSYSIGLNGTTASASVRYTVASDAKMYYIDTDGVITKIDDVKNISSDSTATYIGLLDVTDGDIAYLFIQEVDNGKQEGAGSSGVVLSGISASYSSGTVTVTLTGTNAGQVYPVTISLVNGGTLVKLTTANVTGAATTTTATISAALSAGSTYMVTCGDQSFVLGV</sequence>
<name>A0A856I2B2_9FIRM</name>
<organism evidence="4 5">
    <name type="scientific">Dysosmobacter welbionis</name>
    <dbReference type="NCBI Taxonomy" id="2093857"/>
    <lineage>
        <taxon>Bacteria</taxon>
        <taxon>Bacillati</taxon>
        <taxon>Bacillota</taxon>
        <taxon>Clostridia</taxon>
        <taxon>Eubacteriales</taxon>
        <taxon>Oscillospiraceae</taxon>
        <taxon>Dysosmobacter</taxon>
    </lineage>
</organism>
<feature type="chain" id="PRO_5033055768" evidence="2">
    <location>
        <begin position="25"/>
        <end position="945"/>
    </location>
</feature>
<reference evidence="5" key="1">
    <citation type="submission" date="2018-12" db="EMBL/GenBank/DDBJ databases">
        <title>Dusodibacter welbiota gen. nov., sp. nov., isolated from human faeces and emended description of the Oscillibacter genus.</title>
        <authorList>
            <person name="Le Roy T."/>
            <person name="Van der Smissen P."/>
            <person name="Delzenne N."/>
            <person name="Muccioli G."/>
            <person name="Collet J.F."/>
            <person name="Cani P.D."/>
        </authorList>
    </citation>
    <scope>NUCLEOTIDE SEQUENCE [LARGE SCALE GENOMIC DNA]</scope>
    <source>
        <strain evidence="5">J115</strain>
    </source>
</reference>
<dbReference type="AlphaFoldDB" id="A0A856I2B2"/>
<evidence type="ECO:0000256" key="2">
    <source>
        <dbReference type="SAM" id="SignalP"/>
    </source>
</evidence>
<proteinExistence type="predicted"/>
<keyword evidence="2" id="KW-0732">Signal</keyword>
<feature type="domain" description="SLH" evidence="3">
    <location>
        <begin position="22"/>
        <end position="85"/>
    </location>
</feature>
<feature type="signal peptide" evidence="2">
    <location>
        <begin position="1"/>
        <end position="24"/>
    </location>
</feature>
<accession>A0A856I2B2</accession>
<evidence type="ECO:0000313" key="5">
    <source>
        <dbReference type="Proteomes" id="UP000298642"/>
    </source>
</evidence>
<evidence type="ECO:0000313" key="4">
    <source>
        <dbReference type="EMBL" id="QCI60196.2"/>
    </source>
</evidence>
<feature type="domain" description="SLH" evidence="3">
    <location>
        <begin position="87"/>
        <end position="150"/>
    </location>
</feature>
<evidence type="ECO:0000259" key="3">
    <source>
        <dbReference type="PROSITE" id="PS51272"/>
    </source>
</evidence>
<evidence type="ECO:0000256" key="1">
    <source>
        <dbReference type="ARBA" id="ARBA00022737"/>
    </source>
</evidence>
<dbReference type="Proteomes" id="UP000298642">
    <property type="component" value="Chromosome"/>
</dbReference>
<protein>
    <submittedName>
        <fullName evidence="4">S-layer homology domain-containing protein</fullName>
    </submittedName>
</protein>